<dbReference type="PANTHER" id="PTHR35562:SF2">
    <property type="entry name" value="DNA ENDONUCLEASE SMRA-RELATED"/>
    <property type="match status" value="1"/>
</dbReference>
<dbReference type="Proteomes" id="UP000502894">
    <property type="component" value="Chromosome"/>
</dbReference>
<evidence type="ECO:0000313" key="4">
    <source>
        <dbReference type="Proteomes" id="UP000502894"/>
    </source>
</evidence>
<keyword evidence="4" id="KW-1185">Reference proteome</keyword>
<reference evidence="3" key="1">
    <citation type="journal article" date="2020" name="Microbiol. Resour. Announc.">
        <title>Complete Genome Sequence of Novel Psychrotolerant Legionella Strain TUM19329, Isolated from Antarctic Lake Sediment.</title>
        <authorList>
            <person name="Shimada S."/>
            <person name="Nakai R."/>
            <person name="Aoki K."/>
            <person name="Shimoeda N."/>
            <person name="Ohno G."/>
            <person name="Miyazaki Y."/>
            <person name="Kudoh S."/>
            <person name="Imura S."/>
            <person name="Watanabe K."/>
            <person name="Ishii Y."/>
            <person name="Tateda K."/>
        </authorList>
    </citation>
    <scope>NUCLEOTIDE SEQUENCE [LARGE SCALE GENOMIC DNA]</scope>
    <source>
        <strain evidence="3">TUM19329</strain>
    </source>
</reference>
<dbReference type="SMART" id="SM00463">
    <property type="entry name" value="SMR"/>
    <property type="match status" value="1"/>
</dbReference>
<dbReference type="InterPro" id="IPR002625">
    <property type="entry name" value="Smr_dom"/>
</dbReference>
<feature type="compositionally biased region" description="Basic and acidic residues" evidence="1">
    <location>
        <begin position="199"/>
        <end position="208"/>
    </location>
</feature>
<feature type="compositionally biased region" description="Basic and acidic residues" evidence="1">
    <location>
        <begin position="174"/>
        <end position="187"/>
    </location>
</feature>
<dbReference type="Pfam" id="PF01713">
    <property type="entry name" value="Smr"/>
    <property type="match status" value="1"/>
</dbReference>
<dbReference type="PANTHER" id="PTHR35562">
    <property type="entry name" value="DNA ENDONUCLEASE SMRA-RELATED"/>
    <property type="match status" value="1"/>
</dbReference>
<dbReference type="RefSeq" id="WP_173236428.1">
    <property type="nucleotide sequence ID" value="NZ_AP022839.1"/>
</dbReference>
<feature type="region of interest" description="Disordered" evidence="1">
    <location>
        <begin position="158"/>
        <end position="257"/>
    </location>
</feature>
<evidence type="ECO:0000313" key="3">
    <source>
        <dbReference type="EMBL" id="BCA94562.1"/>
    </source>
</evidence>
<dbReference type="PROSITE" id="PS50828">
    <property type="entry name" value="SMR"/>
    <property type="match status" value="1"/>
</dbReference>
<dbReference type="InterPro" id="IPR036063">
    <property type="entry name" value="Smr_dom_sf"/>
</dbReference>
<evidence type="ECO:0000256" key="1">
    <source>
        <dbReference type="SAM" id="MobiDB-lite"/>
    </source>
</evidence>
<name>A0A6F8T3G4_9GAMM</name>
<sequence length="257" mass="29087">MAKNYSLSDFISEPVFSDSILSYSNPRVPTKRFHALKNGQISWDGMLDLKGFKTEAARETLSQFVQKQAQSHERCLLIIHGKESSHGAPPLIKNLLNQWLPQFDEVLAFHSAQADDGGLGAVYVLLKKVSQAELPGRLPPKNRESSFLVAETKSMERKRRLAEQQGERQLAPVKAREHSDEELKSSPEGELQNTILQHPELDSQRFDGIDPNLNPEPPLNTEARREFDNEKREQEKEKQLRLGNMPKFTSAPTPRGP</sequence>
<proteinExistence type="predicted"/>
<feature type="compositionally biased region" description="Basic and acidic residues" evidence="1">
    <location>
        <begin position="222"/>
        <end position="240"/>
    </location>
</feature>
<protein>
    <submittedName>
        <fullName evidence="3">Smr domain protein</fullName>
    </submittedName>
</protein>
<dbReference type="AlphaFoldDB" id="A0A6F8T3G4"/>
<feature type="domain" description="Smr" evidence="2">
    <location>
        <begin position="47"/>
        <end position="127"/>
    </location>
</feature>
<organism evidence="3 4">
    <name type="scientific">Legionella antarctica</name>
    <dbReference type="NCBI Taxonomy" id="2708020"/>
    <lineage>
        <taxon>Bacteria</taxon>
        <taxon>Pseudomonadati</taxon>
        <taxon>Pseudomonadota</taxon>
        <taxon>Gammaproteobacteria</taxon>
        <taxon>Legionellales</taxon>
        <taxon>Legionellaceae</taxon>
        <taxon>Legionella</taxon>
    </lineage>
</organism>
<accession>A0A6F8T3G4</accession>
<dbReference type="KEGG" id="lant:TUM19329_09230"/>
<dbReference type="EMBL" id="AP022839">
    <property type="protein sequence ID" value="BCA94562.1"/>
    <property type="molecule type" value="Genomic_DNA"/>
</dbReference>
<gene>
    <name evidence="3" type="ORF">TUM19329_09230</name>
</gene>
<dbReference type="SUPFAM" id="SSF160443">
    <property type="entry name" value="SMR domain-like"/>
    <property type="match status" value="1"/>
</dbReference>
<dbReference type="Gene3D" id="3.30.1370.110">
    <property type="match status" value="1"/>
</dbReference>
<evidence type="ECO:0000259" key="2">
    <source>
        <dbReference type="PROSITE" id="PS50828"/>
    </source>
</evidence>